<keyword evidence="10" id="KW-1185">Reference proteome</keyword>
<keyword evidence="6" id="KW-0511">Multifunctional enzyme</keyword>
<dbReference type="InterPro" id="IPR013546">
    <property type="entry name" value="PII_UdlTrfase/GS_AdlTrfase"/>
</dbReference>
<dbReference type="InterPro" id="IPR043519">
    <property type="entry name" value="NT_sf"/>
</dbReference>
<keyword evidence="4" id="KW-0067">ATP-binding</keyword>
<dbReference type="PANTHER" id="PTHR30621:SF0">
    <property type="entry name" value="BIFUNCTIONAL GLUTAMINE SYNTHETASE ADENYLYLTRANSFERASE_ADENYLYL-REMOVING ENZYME"/>
    <property type="match status" value="1"/>
</dbReference>
<reference evidence="9 10" key="1">
    <citation type="journal article" date="2023" name="ISME J.">
        <title>Cultivation and genomic characterization of novel and ubiquitous marine nitrite-oxidizing bacteria from the Nitrospirales.</title>
        <authorList>
            <person name="Mueller A.J."/>
            <person name="Daebeler A."/>
            <person name="Herbold C.W."/>
            <person name="Kirkegaard R.H."/>
            <person name="Daims H."/>
        </authorList>
    </citation>
    <scope>NUCLEOTIDE SEQUENCE [LARGE SCALE GENOMIC DNA]</scope>
    <source>
        <strain evidence="9 10">EB</strain>
    </source>
</reference>
<evidence type="ECO:0000313" key="10">
    <source>
        <dbReference type="Proteomes" id="UP001250932"/>
    </source>
</evidence>
<evidence type="ECO:0000256" key="3">
    <source>
        <dbReference type="ARBA" id="ARBA00022741"/>
    </source>
</evidence>
<feature type="domain" description="Glutamate-ammonia ligase adenylyltransferase repeated" evidence="7">
    <location>
        <begin position="338"/>
        <end position="586"/>
    </location>
</feature>
<dbReference type="Gene3D" id="3.30.460.10">
    <property type="entry name" value="Beta Polymerase, domain 2"/>
    <property type="match status" value="1"/>
</dbReference>
<evidence type="ECO:0000256" key="4">
    <source>
        <dbReference type="ARBA" id="ARBA00022840"/>
    </source>
</evidence>
<protein>
    <submittedName>
        <fullName evidence="9">Uncharacterized protein</fullName>
    </submittedName>
</protein>
<accession>A0ABU3K460</accession>
<gene>
    <name evidence="9" type="ORF">PPG34_02375</name>
</gene>
<dbReference type="PANTHER" id="PTHR30621">
    <property type="entry name" value="GLUTAMINE SYNTHETASE ADENYLYLTRANSFERASE"/>
    <property type="match status" value="1"/>
</dbReference>
<evidence type="ECO:0000256" key="1">
    <source>
        <dbReference type="ARBA" id="ARBA00022679"/>
    </source>
</evidence>
<dbReference type="SUPFAM" id="SSF81301">
    <property type="entry name" value="Nucleotidyltransferase"/>
    <property type="match status" value="1"/>
</dbReference>
<keyword evidence="2" id="KW-0548">Nucleotidyltransferase</keyword>
<dbReference type="EMBL" id="JAQOUE010000001">
    <property type="protein sequence ID" value="MDT7041179.1"/>
    <property type="molecule type" value="Genomic_DNA"/>
</dbReference>
<dbReference type="SUPFAM" id="SSF81593">
    <property type="entry name" value="Nucleotidyltransferase substrate binding subunit/domain"/>
    <property type="match status" value="1"/>
</dbReference>
<dbReference type="CDD" id="cd05401">
    <property type="entry name" value="NT_GlnE_GlnD_like"/>
    <property type="match status" value="1"/>
</dbReference>
<evidence type="ECO:0000256" key="2">
    <source>
        <dbReference type="ARBA" id="ARBA00022695"/>
    </source>
</evidence>
<evidence type="ECO:0000256" key="6">
    <source>
        <dbReference type="ARBA" id="ARBA00023268"/>
    </source>
</evidence>
<organism evidence="9 10">
    <name type="scientific">Candidatus Nitronereus thalassa</name>
    <dbReference type="NCBI Taxonomy" id="3020898"/>
    <lineage>
        <taxon>Bacteria</taxon>
        <taxon>Pseudomonadati</taxon>
        <taxon>Nitrospirota</taxon>
        <taxon>Nitrospiria</taxon>
        <taxon>Nitrospirales</taxon>
        <taxon>Nitrospiraceae</taxon>
        <taxon>Candidatus Nitronereus</taxon>
    </lineage>
</organism>
<sequence>MMNTSPDLTTLQALLPAVDTRQIQDFLDRMDPDYFSQFPLETVSSHLGLANTLSLKHPCALQILPDKHKARFQLTLAAYDYFGEFATICGLLSAYGLDIREAYIFTYLDETPPPSSQPRSLKVIKWSARRKSFHSGSSRKKVVDVFYVQVLPGYTFSTEEQQTFSEELLAMIRLLEGHQTQEVRQMVNRKLVEALGKRKTPLANVVHPVEIQFNNTLSPRDTVMDIGGTDSPAFLYAFANALTMRGLYLSKATIEVDGTRVRNRFYVRGRQNQKIVTAEEQQELTIAATFIKEFTLYLTWAPDPSKALAHFDQFLDQLLDTHPTKKQFTWLNKKTSLAQLAQLFGTSDFLWEDFLRRQHSNLLPIMEDFHKHTGPPSKAKLSKTLRKRLGKTKRPEARKSILNEFKDEELFRIDMDHILNSTPLPKFSSSLTVLAEVILDQALIEAQTVVNQSGTPPKTKKGQPLPLAICGLGKLGGQELGYASDIEVVFIYDVPSKTTPKNLPNIGEYYERLIQEFLHWIEAKQEGIFQIDTRLRPHGEKGLLANSLEEIQRYYAEDGSAAPFERQAWIKLRHVAGNAALGRKVEAHRDVFVYSSVSWPLDTALHLRHRQIRELVPPGAIHVKYSPGGLIDIEYTAQYLQLMYGHTELTLRTTHTLDALQALQKSQHLSSQDEQFLKDDYVFMRRVIDGLRIVRGNAKDLVLPESNSEDMIYLARRLGYITEVWKEGARTFEEDLKERMTRAHQIFTKLFSTKTSNPTSSP</sequence>
<keyword evidence="3" id="KW-0547">Nucleotide-binding</keyword>
<evidence type="ECO:0000259" key="7">
    <source>
        <dbReference type="Pfam" id="PF03710"/>
    </source>
</evidence>
<dbReference type="InterPro" id="IPR023057">
    <property type="entry name" value="GlnE"/>
</dbReference>
<keyword evidence="1" id="KW-0808">Transferase</keyword>
<evidence type="ECO:0000313" key="9">
    <source>
        <dbReference type="EMBL" id="MDT7041179.1"/>
    </source>
</evidence>
<dbReference type="Proteomes" id="UP001250932">
    <property type="component" value="Unassembled WGS sequence"/>
</dbReference>
<dbReference type="Gene3D" id="1.20.120.330">
    <property type="entry name" value="Nucleotidyltransferases domain 2"/>
    <property type="match status" value="1"/>
</dbReference>
<comment type="caution">
    <text evidence="9">The sequence shown here is derived from an EMBL/GenBank/DDBJ whole genome shotgun (WGS) entry which is preliminary data.</text>
</comment>
<dbReference type="RefSeq" id="WP_313831536.1">
    <property type="nucleotide sequence ID" value="NZ_JAQOUE010000001.1"/>
</dbReference>
<dbReference type="InterPro" id="IPR005190">
    <property type="entry name" value="GlnE_rpt_dom"/>
</dbReference>
<feature type="domain" description="PII-uridylyltransferase/Glutamine-synthetase adenylyltransferase" evidence="8">
    <location>
        <begin position="621"/>
        <end position="751"/>
    </location>
</feature>
<dbReference type="Pfam" id="PF03710">
    <property type="entry name" value="GlnE"/>
    <property type="match status" value="1"/>
</dbReference>
<proteinExistence type="predicted"/>
<keyword evidence="5" id="KW-0460">Magnesium</keyword>
<name>A0ABU3K460_9BACT</name>
<evidence type="ECO:0000259" key="8">
    <source>
        <dbReference type="Pfam" id="PF08335"/>
    </source>
</evidence>
<evidence type="ECO:0000256" key="5">
    <source>
        <dbReference type="ARBA" id="ARBA00022842"/>
    </source>
</evidence>
<dbReference type="Pfam" id="PF08335">
    <property type="entry name" value="GlnD_UR_UTase"/>
    <property type="match status" value="1"/>
</dbReference>